<feature type="region of interest" description="Disordered" evidence="6">
    <location>
        <begin position="305"/>
        <end position="327"/>
    </location>
</feature>
<proteinExistence type="predicted"/>
<dbReference type="PROSITE" id="PS50115">
    <property type="entry name" value="ARFGAP"/>
    <property type="match status" value="1"/>
</dbReference>
<dbReference type="InterPro" id="IPR037278">
    <property type="entry name" value="ARFGAP/RecO"/>
</dbReference>
<feature type="region of interest" description="Disordered" evidence="6">
    <location>
        <begin position="367"/>
        <end position="522"/>
    </location>
</feature>
<dbReference type="PANTHER" id="PTHR45686:SF18">
    <property type="entry name" value="ADP-RIBOSYLATION FACTOR GTPASE-ACTIVATING PROTEIN GCS1"/>
    <property type="match status" value="1"/>
</dbReference>
<dbReference type="SMART" id="SM00105">
    <property type="entry name" value="ArfGap"/>
    <property type="match status" value="1"/>
</dbReference>
<dbReference type="Gene3D" id="1.10.220.150">
    <property type="entry name" value="Arf GTPase activating protein"/>
    <property type="match status" value="1"/>
</dbReference>
<dbReference type="OrthoDB" id="983479at2759"/>
<feature type="compositionally biased region" description="Low complexity" evidence="6">
    <location>
        <begin position="368"/>
        <end position="385"/>
    </location>
</feature>
<evidence type="ECO:0000256" key="2">
    <source>
        <dbReference type="ARBA" id="ARBA00022723"/>
    </source>
</evidence>
<keyword evidence="1" id="KW-0343">GTPase activation</keyword>
<keyword evidence="3 5" id="KW-0863">Zinc-finger</keyword>
<keyword evidence="4" id="KW-0862">Zinc</keyword>
<keyword evidence="2" id="KW-0479">Metal-binding</keyword>
<dbReference type="EMBL" id="CAICTM010001596">
    <property type="protein sequence ID" value="CAB9524876.1"/>
    <property type="molecule type" value="Genomic_DNA"/>
</dbReference>
<organism evidence="8 9">
    <name type="scientific">Seminavis robusta</name>
    <dbReference type="NCBI Taxonomy" id="568900"/>
    <lineage>
        <taxon>Eukaryota</taxon>
        <taxon>Sar</taxon>
        <taxon>Stramenopiles</taxon>
        <taxon>Ochrophyta</taxon>
        <taxon>Bacillariophyta</taxon>
        <taxon>Bacillariophyceae</taxon>
        <taxon>Bacillariophycidae</taxon>
        <taxon>Naviculales</taxon>
        <taxon>Naviculaceae</taxon>
        <taxon>Seminavis</taxon>
    </lineage>
</organism>
<dbReference type="PRINTS" id="PR00405">
    <property type="entry name" value="REVINTRACTNG"/>
</dbReference>
<evidence type="ECO:0000256" key="6">
    <source>
        <dbReference type="SAM" id="MobiDB-lite"/>
    </source>
</evidence>
<accession>A0A9N8HT15</accession>
<evidence type="ECO:0000256" key="5">
    <source>
        <dbReference type="PROSITE-ProRule" id="PRU00288"/>
    </source>
</evidence>
<dbReference type="Proteomes" id="UP001153069">
    <property type="component" value="Unassembled WGS sequence"/>
</dbReference>
<sequence length="522" mass="53568">MVQMTAADQAVVRAMPGNKCCCDCGMKNPQWASISFGNVFCLDCSGVHRSLGVHISFVRSIAMDSWTDKQLAAMKTGGNDNCNDYLKKNGIDPRTPIKQKYESPVAQLYKEVLKARIEGRPEPTELPKPAPKKQYTPAPSSGGFGSSDANGMERMAGETDQQYIARQTRLREEARARMAQKFGGSSMGGVGSSGMQGIGSNPNYQRASSMDAVTDSVVSGLGNAFNFAASIVNDDKTKQSISGVTSSVKSAGAGFWGGLTSSVTTAAQAVSQPGAGDGLADLQREFAAKKTGSMYAGFGSDSMSHPANGGGGGSNMGSATGLPGEDPNGVGRLTGETDQQYIARQTRLKEEAKARMAAKFGSGGLSGVGSSSMGMGSHSAPPSVGVPGGGGAPVAEAPGLPGEDRNGIGRLTGESDEQYIARQTRLRDEAKARMAAKFGSGGMMGGVGSGSKPASSRGIGSQNSFGSQQSFGSQPSSTRAVGSAPSSGGFATPQRAFTPPSVNQSPARKPLGSDDFFASFGT</sequence>
<evidence type="ECO:0000256" key="3">
    <source>
        <dbReference type="ARBA" id="ARBA00022771"/>
    </source>
</evidence>
<comment type="caution">
    <text evidence="8">The sequence shown here is derived from an EMBL/GenBank/DDBJ whole genome shotgun (WGS) entry which is preliminary data.</text>
</comment>
<dbReference type="CDD" id="cd08830">
    <property type="entry name" value="ArfGap_ArfGap1"/>
    <property type="match status" value="1"/>
</dbReference>
<dbReference type="InterPro" id="IPR001164">
    <property type="entry name" value="ArfGAP_dom"/>
</dbReference>
<reference evidence="8" key="1">
    <citation type="submission" date="2020-06" db="EMBL/GenBank/DDBJ databases">
        <authorList>
            <consortium name="Plant Systems Biology data submission"/>
        </authorList>
    </citation>
    <scope>NUCLEOTIDE SEQUENCE</scope>
    <source>
        <strain evidence="8">D6</strain>
    </source>
</reference>
<evidence type="ECO:0000313" key="9">
    <source>
        <dbReference type="Proteomes" id="UP001153069"/>
    </source>
</evidence>
<protein>
    <submittedName>
        <fullName evidence="8">Ribosylation factor GTPase-activating protein</fullName>
    </submittedName>
</protein>
<name>A0A9N8HT15_9STRA</name>
<evidence type="ECO:0000256" key="1">
    <source>
        <dbReference type="ARBA" id="ARBA00022468"/>
    </source>
</evidence>
<dbReference type="GO" id="GO:0008270">
    <property type="term" value="F:zinc ion binding"/>
    <property type="evidence" value="ECO:0007669"/>
    <property type="project" value="UniProtKB-KW"/>
</dbReference>
<dbReference type="PANTHER" id="PTHR45686">
    <property type="entry name" value="ADP-RIBOSYLATION FACTOR GTPASE ACTIVATING PROTEIN 3, ISOFORM H-RELATED"/>
    <property type="match status" value="1"/>
</dbReference>
<evidence type="ECO:0000313" key="8">
    <source>
        <dbReference type="EMBL" id="CAB9524876.1"/>
    </source>
</evidence>
<dbReference type="GO" id="GO:0005096">
    <property type="term" value="F:GTPase activator activity"/>
    <property type="evidence" value="ECO:0007669"/>
    <property type="project" value="UniProtKB-KW"/>
</dbReference>
<feature type="compositionally biased region" description="Low complexity" evidence="6">
    <location>
        <begin position="458"/>
        <end position="477"/>
    </location>
</feature>
<feature type="region of interest" description="Disordered" evidence="6">
    <location>
        <begin position="117"/>
        <end position="152"/>
    </location>
</feature>
<dbReference type="Pfam" id="PF01412">
    <property type="entry name" value="ArfGap"/>
    <property type="match status" value="1"/>
</dbReference>
<feature type="compositionally biased region" description="Gly residues" evidence="6">
    <location>
        <begin position="439"/>
        <end position="449"/>
    </location>
</feature>
<evidence type="ECO:0000259" key="7">
    <source>
        <dbReference type="PROSITE" id="PS50115"/>
    </source>
</evidence>
<evidence type="ECO:0000256" key="4">
    <source>
        <dbReference type="ARBA" id="ARBA00022833"/>
    </source>
</evidence>
<dbReference type="InterPro" id="IPR038508">
    <property type="entry name" value="ArfGAP_dom_sf"/>
</dbReference>
<dbReference type="GO" id="GO:0048205">
    <property type="term" value="P:COPI coating of Golgi vesicle"/>
    <property type="evidence" value="ECO:0007669"/>
    <property type="project" value="TreeGrafter"/>
</dbReference>
<keyword evidence="9" id="KW-1185">Reference proteome</keyword>
<feature type="domain" description="Arf-GAP" evidence="7">
    <location>
        <begin position="6"/>
        <end position="122"/>
    </location>
</feature>
<dbReference type="AlphaFoldDB" id="A0A9N8HT15"/>
<dbReference type="SUPFAM" id="SSF57863">
    <property type="entry name" value="ArfGap/RecO-like zinc finger"/>
    <property type="match status" value="1"/>
</dbReference>
<gene>
    <name evidence="8" type="ORF">SEMRO_1598_G284950.1</name>
</gene>
<dbReference type="GO" id="GO:0000139">
    <property type="term" value="C:Golgi membrane"/>
    <property type="evidence" value="ECO:0007669"/>
    <property type="project" value="GOC"/>
</dbReference>